<dbReference type="RefSeq" id="XP_013402013.1">
    <property type="nucleotide sequence ID" value="XM_013546559.1"/>
</dbReference>
<dbReference type="Pfam" id="PF04629">
    <property type="entry name" value="ICA69"/>
    <property type="match status" value="1"/>
</dbReference>
<dbReference type="GeneID" id="106167711"/>
<dbReference type="GO" id="GO:0019904">
    <property type="term" value="F:protein domain specific binding"/>
    <property type="evidence" value="ECO:0007669"/>
    <property type="project" value="InterPro"/>
</dbReference>
<dbReference type="PROSITE" id="PS50870">
    <property type="entry name" value="AH"/>
    <property type="match status" value="1"/>
</dbReference>
<gene>
    <name evidence="5" type="primary">LOC106167711</name>
</gene>
<dbReference type="GO" id="GO:0005794">
    <property type="term" value="C:Golgi apparatus"/>
    <property type="evidence" value="ECO:0007669"/>
    <property type="project" value="TreeGrafter"/>
</dbReference>
<feature type="domain" description="AH" evidence="3">
    <location>
        <begin position="52"/>
        <end position="255"/>
    </location>
</feature>
<dbReference type="AlphaFoldDB" id="A0A1S3IVC2"/>
<feature type="region of interest" description="Disordered" evidence="2">
    <location>
        <begin position="350"/>
        <end position="420"/>
    </location>
</feature>
<proteinExistence type="predicted"/>
<dbReference type="OrthoDB" id="2126778at2759"/>
<evidence type="ECO:0000256" key="2">
    <source>
        <dbReference type="SAM" id="MobiDB-lite"/>
    </source>
</evidence>
<dbReference type="CDD" id="cd07661">
    <property type="entry name" value="BAR_ICA69"/>
    <property type="match status" value="1"/>
</dbReference>
<evidence type="ECO:0000259" key="3">
    <source>
        <dbReference type="PROSITE" id="PS50870"/>
    </source>
</evidence>
<evidence type="ECO:0000313" key="4">
    <source>
        <dbReference type="Proteomes" id="UP000085678"/>
    </source>
</evidence>
<protein>
    <submittedName>
        <fullName evidence="5">Islet cell autoantigen 1-like isoform X3</fullName>
    </submittedName>
</protein>
<dbReference type="PANTHER" id="PTHR10164">
    <property type="entry name" value="ISLET CELL AUTOANTIGEN 1"/>
    <property type="match status" value="1"/>
</dbReference>
<evidence type="ECO:0000313" key="5">
    <source>
        <dbReference type="RefSeq" id="XP_013402013.1"/>
    </source>
</evidence>
<dbReference type="InterPro" id="IPR024114">
    <property type="entry name" value="Islet_autoAg_Ica1/Ica1-like"/>
</dbReference>
<dbReference type="InterPro" id="IPR006723">
    <property type="entry name" value="Islet_autoAg_Ica1_C"/>
</dbReference>
<dbReference type="SMART" id="SM01015">
    <property type="entry name" value="Arfaptin"/>
    <property type="match status" value="1"/>
</dbReference>
<feature type="compositionally biased region" description="Polar residues" evidence="2">
    <location>
        <begin position="395"/>
        <end position="407"/>
    </location>
</feature>
<dbReference type="Proteomes" id="UP000085678">
    <property type="component" value="Unplaced"/>
</dbReference>
<dbReference type="SMART" id="SM01237">
    <property type="entry name" value="ICA69"/>
    <property type="match status" value="1"/>
</dbReference>
<accession>A0A1S3IVC2</accession>
<sequence>MQGQQGYSGPSYDRWVERTDNSTFQRMKETYWTTKQAVKRKLGKKEDEHIVASDAELDAKLEVFKAVQHSCMELLRVLEKYQDRLCTLSQEESATGRFLKNESGKDKTRAGKMMAAVGKSLSFSSQQRLSLRPSLVRLYQEVETFRYRAISDTLVTINRMEAARTEYRGALMWMKDVSENLDPDTYKQLEKFRKVQAQVRKTKAKFDRLKVDVMQKVDLLAASRCNMFSHVLANYQSTLLTFWDKTARTMTAVAESFKGYQYYEFSMLKELTETSKKLADETNNMEAADRDIDEWIKKEGLIDFQDEVEEAIESKVYRDDPDSPEQPPPPEERGKLEMSALPRLPAKIRKAAGGSGDESHAKTAEENQNGKEQDNIIDFGEEEETAEEFDYSGKLIQSSQKPQVQKGQSKDLLSDELEPDEVVDKDEMMLLNEILSIGNTSQNNDALSQEWQSMFGAAPLAGGAPYTPAESEHPAESASYMPSQLLDVTAGMEGLSLGTGLSGQPPLMASATLPQQQEQQQQQQQQQQQPKPKPASKKGQNMSAWFNLFADLDPLANPDAIGKKQKEASDAL</sequence>
<evidence type="ECO:0000256" key="1">
    <source>
        <dbReference type="SAM" id="Coils"/>
    </source>
</evidence>
<organism evidence="4 5">
    <name type="scientific">Lingula anatina</name>
    <name type="common">Brachiopod</name>
    <name type="synonym">Lingula unguis</name>
    <dbReference type="NCBI Taxonomy" id="7574"/>
    <lineage>
        <taxon>Eukaryota</taxon>
        <taxon>Metazoa</taxon>
        <taxon>Spiralia</taxon>
        <taxon>Lophotrochozoa</taxon>
        <taxon>Brachiopoda</taxon>
        <taxon>Linguliformea</taxon>
        <taxon>Lingulata</taxon>
        <taxon>Lingulida</taxon>
        <taxon>Linguloidea</taxon>
        <taxon>Lingulidae</taxon>
        <taxon>Lingula</taxon>
    </lineage>
</organism>
<name>A0A1S3IVC2_LINAN</name>
<dbReference type="PANTHER" id="PTHR10164:SF4">
    <property type="entry name" value="GH23156P"/>
    <property type="match status" value="1"/>
</dbReference>
<feature type="compositionally biased region" description="Low complexity" evidence="2">
    <location>
        <begin position="515"/>
        <end position="529"/>
    </location>
</feature>
<feature type="region of interest" description="Disordered" evidence="2">
    <location>
        <begin position="314"/>
        <end position="337"/>
    </location>
</feature>
<feature type="compositionally biased region" description="Basic and acidic residues" evidence="2">
    <location>
        <begin position="357"/>
        <end position="374"/>
    </location>
</feature>
<dbReference type="Pfam" id="PF06456">
    <property type="entry name" value="Arfaptin"/>
    <property type="match status" value="1"/>
</dbReference>
<reference evidence="5" key="1">
    <citation type="submission" date="2025-08" db="UniProtKB">
        <authorList>
            <consortium name="RefSeq"/>
        </authorList>
    </citation>
    <scope>IDENTIFICATION</scope>
    <source>
        <tissue evidence="5">Gonads</tissue>
    </source>
</reference>
<feature type="compositionally biased region" description="Acidic residues" evidence="2">
    <location>
        <begin position="379"/>
        <end position="390"/>
    </location>
</feature>
<dbReference type="SUPFAM" id="SSF103657">
    <property type="entry name" value="BAR/IMD domain-like"/>
    <property type="match status" value="1"/>
</dbReference>
<dbReference type="Gene3D" id="1.20.1270.60">
    <property type="entry name" value="Arfaptin homology (AH) domain/BAR domain"/>
    <property type="match status" value="1"/>
</dbReference>
<keyword evidence="1" id="KW-0175">Coiled coil</keyword>
<dbReference type="InterPro" id="IPR027267">
    <property type="entry name" value="AH/BAR_dom_sf"/>
</dbReference>
<feature type="coiled-coil region" evidence="1">
    <location>
        <begin position="268"/>
        <end position="298"/>
    </location>
</feature>
<dbReference type="InterPro" id="IPR010504">
    <property type="entry name" value="AH_dom"/>
</dbReference>
<dbReference type="GO" id="GO:0051049">
    <property type="term" value="P:regulation of transport"/>
    <property type="evidence" value="ECO:0007669"/>
    <property type="project" value="TreeGrafter"/>
</dbReference>
<feature type="region of interest" description="Disordered" evidence="2">
    <location>
        <begin position="496"/>
        <end position="544"/>
    </location>
</feature>
<keyword evidence="4" id="KW-1185">Reference proteome</keyword>
<dbReference type="FunFam" id="1.20.1270.60:FF:000015">
    <property type="entry name" value="Islet cell autoantigen 1, 69kDa"/>
    <property type="match status" value="1"/>
</dbReference>